<feature type="transmembrane region" description="Helical" evidence="1">
    <location>
        <begin position="98"/>
        <end position="121"/>
    </location>
</feature>
<gene>
    <name evidence="2" type="ORF">ACFFIC_11160</name>
</gene>
<keyword evidence="1" id="KW-1133">Transmembrane helix</keyword>
<dbReference type="RefSeq" id="WP_377050242.1">
    <property type="nucleotide sequence ID" value="NZ_JBHLVZ010000023.1"/>
</dbReference>
<keyword evidence="3" id="KW-1185">Reference proteome</keyword>
<accession>A0ABV6IU07</accession>
<dbReference type="PANTHER" id="PTHR40394">
    <property type="entry name" value="LIPOPROTEIN-RELATED"/>
    <property type="match status" value="1"/>
</dbReference>
<feature type="transmembrane region" description="Helical" evidence="1">
    <location>
        <begin position="56"/>
        <end position="78"/>
    </location>
</feature>
<evidence type="ECO:0000313" key="2">
    <source>
        <dbReference type="EMBL" id="MFC0386098.1"/>
    </source>
</evidence>
<comment type="caution">
    <text evidence="2">The sequence shown here is derived from an EMBL/GenBank/DDBJ whole genome shotgun (WGS) entry which is preliminary data.</text>
</comment>
<sequence>MNQPPPFGLMAEFTEADAMTAAVRAARAAGWRRMEAYSPFPVPEAAEAMGVRAAPVGLIAIGAAAVGAALSAGAAWYISVHLYPVNVGGRPPNAWPAFLPTTYLVAVLWACAAALIGMLALNGLPRLNHPAFFARGFHRASEDRFFLFLSAEDPLFDAMASARFLRGLAPLRVSEVRAS</sequence>
<organism evidence="2 3">
    <name type="scientific">Muricoccus vinaceus</name>
    <dbReference type="NCBI Taxonomy" id="424704"/>
    <lineage>
        <taxon>Bacteria</taxon>
        <taxon>Pseudomonadati</taxon>
        <taxon>Pseudomonadota</taxon>
        <taxon>Alphaproteobacteria</taxon>
        <taxon>Acetobacterales</taxon>
        <taxon>Roseomonadaceae</taxon>
        <taxon>Muricoccus</taxon>
    </lineage>
</organism>
<dbReference type="EMBL" id="JBHLVZ010000023">
    <property type="protein sequence ID" value="MFC0386098.1"/>
    <property type="molecule type" value="Genomic_DNA"/>
</dbReference>
<protein>
    <submittedName>
        <fullName evidence="2">DUF3341 domain-containing protein</fullName>
    </submittedName>
</protein>
<keyword evidence="1" id="KW-0812">Transmembrane</keyword>
<evidence type="ECO:0000256" key="1">
    <source>
        <dbReference type="SAM" id="Phobius"/>
    </source>
</evidence>
<dbReference type="InterPro" id="IPR021776">
    <property type="entry name" value="ActD"/>
</dbReference>
<proteinExistence type="predicted"/>
<keyword evidence="1" id="KW-0472">Membrane</keyword>
<dbReference type="Proteomes" id="UP001589789">
    <property type="component" value="Unassembled WGS sequence"/>
</dbReference>
<evidence type="ECO:0000313" key="3">
    <source>
        <dbReference type="Proteomes" id="UP001589789"/>
    </source>
</evidence>
<reference evidence="2 3" key="1">
    <citation type="submission" date="2024-09" db="EMBL/GenBank/DDBJ databases">
        <authorList>
            <person name="Sun Q."/>
            <person name="Mori K."/>
        </authorList>
    </citation>
    <scope>NUCLEOTIDE SEQUENCE [LARGE SCALE GENOMIC DNA]</scope>
    <source>
        <strain evidence="2 3">CCM 7468</strain>
    </source>
</reference>
<dbReference type="Pfam" id="PF11821">
    <property type="entry name" value="ActD"/>
    <property type="match status" value="1"/>
</dbReference>
<dbReference type="PANTHER" id="PTHR40394:SF2">
    <property type="entry name" value="QUINOL:CYTOCHROME C OXIDOREDUCTASE MEMBRANE PROTEIN"/>
    <property type="match status" value="1"/>
</dbReference>
<name>A0ABV6IU07_9PROT</name>